<dbReference type="EMBL" id="JACBZT010000001">
    <property type="protein sequence ID" value="NYJ08756.1"/>
    <property type="molecule type" value="Genomic_DNA"/>
</dbReference>
<gene>
    <name evidence="3" type="ORF">GGQ55_005034</name>
</gene>
<reference evidence="3 4" key="1">
    <citation type="submission" date="2020-07" db="EMBL/GenBank/DDBJ databases">
        <title>Sequencing the genomes of 1000 actinobacteria strains.</title>
        <authorList>
            <person name="Klenk H.-P."/>
        </authorList>
    </citation>
    <scope>NUCLEOTIDE SEQUENCE [LARGE SCALE GENOMIC DNA]</scope>
    <source>
        <strain evidence="3 4">DSM 104001</strain>
    </source>
</reference>
<name>A0A853CMU2_9ACTN</name>
<dbReference type="CDD" id="cd23659">
    <property type="entry name" value="USP_At3g01520-like"/>
    <property type="match status" value="1"/>
</dbReference>
<evidence type="ECO:0000313" key="3">
    <source>
        <dbReference type="EMBL" id="NYJ08756.1"/>
    </source>
</evidence>
<dbReference type="InterPro" id="IPR014729">
    <property type="entry name" value="Rossmann-like_a/b/a_fold"/>
</dbReference>
<dbReference type="InterPro" id="IPR006015">
    <property type="entry name" value="Universal_stress_UspA"/>
</dbReference>
<comment type="caution">
    <text evidence="3">The sequence shown here is derived from an EMBL/GenBank/DDBJ whole genome shotgun (WGS) entry which is preliminary data.</text>
</comment>
<proteinExistence type="inferred from homology"/>
<dbReference type="SUPFAM" id="SSF52402">
    <property type="entry name" value="Adenine nucleotide alpha hydrolases-like"/>
    <property type="match status" value="2"/>
</dbReference>
<dbReference type="Pfam" id="PF00582">
    <property type="entry name" value="Usp"/>
    <property type="match status" value="2"/>
</dbReference>
<dbReference type="PANTHER" id="PTHR31964:SF113">
    <property type="entry name" value="USPA DOMAIN-CONTAINING PROTEIN"/>
    <property type="match status" value="1"/>
</dbReference>
<evidence type="ECO:0000313" key="4">
    <source>
        <dbReference type="Proteomes" id="UP000541969"/>
    </source>
</evidence>
<accession>A0A853CMU2</accession>
<dbReference type="Gene3D" id="3.40.50.620">
    <property type="entry name" value="HUPs"/>
    <property type="match status" value="2"/>
</dbReference>
<protein>
    <submittedName>
        <fullName evidence="3">Nucleotide-binding universal stress UspA family protein</fullName>
    </submittedName>
</protein>
<dbReference type="Proteomes" id="UP000541969">
    <property type="component" value="Unassembled WGS sequence"/>
</dbReference>
<dbReference type="PRINTS" id="PR01438">
    <property type="entry name" value="UNVRSLSTRESS"/>
</dbReference>
<sequence length="303" mass="30596">MGTTKQRVVVGVDGSAGGRLALSWALAEAVRRDADLEVLAAFPVDFYWTDAYLVDRDQVDALRADTEARARALVDDLRSQVAGAADLAVDVVVCAGAPAAHLVQRAEGAGLLVVGSRGRGAVRSSTAGSVALHCAAHARCPVVVVHPAAVAASGPGRVVVGLDGSDHARAALTAAVAEAAVLGADVEAVVAHEPPNHWSDLYAVVAPPAGESAEHAQRRGAAIVREVLGAEAPAVHVVAVEGHPVPVLMDRAQGASLLVLGSRSRNQLAGVVLGSVALHAVMHAPCPVLVVHPSRAAVAPAAG</sequence>
<dbReference type="InterPro" id="IPR006016">
    <property type="entry name" value="UspA"/>
</dbReference>
<evidence type="ECO:0000259" key="2">
    <source>
        <dbReference type="Pfam" id="PF00582"/>
    </source>
</evidence>
<feature type="domain" description="UspA" evidence="2">
    <location>
        <begin position="157"/>
        <end position="292"/>
    </location>
</feature>
<comment type="similarity">
    <text evidence="1">Belongs to the universal stress protein A family.</text>
</comment>
<feature type="domain" description="UspA" evidence="2">
    <location>
        <begin position="6"/>
        <end position="146"/>
    </location>
</feature>
<organism evidence="3 4">
    <name type="scientific">Petropleomorpha daqingensis</name>
    <dbReference type="NCBI Taxonomy" id="2026353"/>
    <lineage>
        <taxon>Bacteria</taxon>
        <taxon>Bacillati</taxon>
        <taxon>Actinomycetota</taxon>
        <taxon>Actinomycetes</taxon>
        <taxon>Geodermatophilales</taxon>
        <taxon>Geodermatophilaceae</taxon>
        <taxon>Petropleomorpha</taxon>
    </lineage>
</organism>
<dbReference type="RefSeq" id="WP_179721592.1">
    <property type="nucleotide sequence ID" value="NZ_JACBZT010000001.1"/>
</dbReference>
<dbReference type="PANTHER" id="PTHR31964">
    <property type="entry name" value="ADENINE NUCLEOTIDE ALPHA HYDROLASES-LIKE SUPERFAMILY PROTEIN"/>
    <property type="match status" value="1"/>
</dbReference>
<keyword evidence="4" id="KW-1185">Reference proteome</keyword>
<evidence type="ECO:0000256" key="1">
    <source>
        <dbReference type="ARBA" id="ARBA00008791"/>
    </source>
</evidence>
<dbReference type="AlphaFoldDB" id="A0A853CMU2"/>